<dbReference type="InterPro" id="IPR035979">
    <property type="entry name" value="RBD_domain_sf"/>
</dbReference>
<evidence type="ECO:0000256" key="3">
    <source>
        <dbReference type="PROSITE-ProRule" id="PRU00176"/>
    </source>
</evidence>
<feature type="compositionally biased region" description="Basic and acidic residues" evidence="4">
    <location>
        <begin position="361"/>
        <end position="373"/>
    </location>
</feature>
<feature type="compositionally biased region" description="Basic and acidic residues" evidence="4">
    <location>
        <begin position="14"/>
        <end position="34"/>
    </location>
</feature>
<feature type="compositionally biased region" description="Basic residues" evidence="4">
    <location>
        <begin position="390"/>
        <end position="405"/>
    </location>
</feature>
<evidence type="ECO:0000256" key="1">
    <source>
        <dbReference type="ARBA" id="ARBA00015518"/>
    </source>
</evidence>
<sequence>MENNNAIATQGPDDEAKIEDVKPTIDGESPDKGNNRQRRRPYRKEVHPEDETGKWSIRRKIWDHLEDNNLVNAPRPCHYRIPNFEGAAAANDRLTDLSAWKQARTVKVNPDKPQEQARFLVLEGEKELVLLNQTQRNLLVPTPQLRTGLLNRVIPPADADKEKLRQCCTSQGVKENSKEVGLEDKVKIDLIIVGSVAVSRKGYRIGKGKGFADLEYAMMRTMGAIDANTVVVTSVHDSQVVDIPEELVEEHDLTVDYILTPTELIETGCTRPKPAGVIWNHLEVNKFFQIPVLRQLRDIEREAGQSVLLKGQENEEEDPLENAEPPRPRRFRRFGDNRGERGGYRGGRGGGRFRRGGGRRRIAEGDESNKENAETGDESGADGDMDGGRGGRRRNYRNRRFRRGGGGKGRASESELSDGGVNDGGHGDGEDKPRTRGYPSRRRPFQRRRRFDGNRRDNRAGGDHSGSDGEQKTSGDEDGENRRPQRQRFRTNPDAIVWMGGLSRRLRVSELKTELRAMNVNPVRLVWRGARGFAFLHFQTTDTAKEAVDALYGREFDGREAKVEMANNDRPRRRGGDYNRGERTDSHQSEHLEAGDR</sequence>
<keyword evidence="7" id="KW-1185">Reference proteome</keyword>
<gene>
    <name evidence="6" type="ORF">EGW08_019860</name>
</gene>
<organism evidence="6 7">
    <name type="scientific">Elysia chlorotica</name>
    <name type="common">Eastern emerald elysia</name>
    <name type="synonym">Sea slug</name>
    <dbReference type="NCBI Taxonomy" id="188477"/>
    <lineage>
        <taxon>Eukaryota</taxon>
        <taxon>Metazoa</taxon>
        <taxon>Spiralia</taxon>
        <taxon>Lophotrochozoa</taxon>
        <taxon>Mollusca</taxon>
        <taxon>Gastropoda</taxon>
        <taxon>Heterobranchia</taxon>
        <taxon>Euthyneura</taxon>
        <taxon>Panpulmonata</taxon>
        <taxon>Sacoglossa</taxon>
        <taxon>Placobranchoidea</taxon>
        <taxon>Plakobranchidae</taxon>
        <taxon>Elysia</taxon>
    </lineage>
</organism>
<dbReference type="Gene3D" id="3.40.50.10420">
    <property type="entry name" value="NagB/RpiA/CoA transferase-like"/>
    <property type="match status" value="1"/>
</dbReference>
<feature type="region of interest" description="Disordered" evidence="4">
    <location>
        <begin position="308"/>
        <end position="494"/>
    </location>
</feature>
<evidence type="ECO:0000256" key="4">
    <source>
        <dbReference type="SAM" id="MobiDB-lite"/>
    </source>
</evidence>
<dbReference type="EMBL" id="RQTK01001074">
    <property type="protein sequence ID" value="RUS72380.1"/>
    <property type="molecule type" value="Genomic_DNA"/>
</dbReference>
<evidence type="ECO:0000256" key="2">
    <source>
        <dbReference type="ARBA" id="ARBA00022884"/>
    </source>
</evidence>
<evidence type="ECO:0000259" key="5">
    <source>
        <dbReference type="PROSITE" id="PS50102"/>
    </source>
</evidence>
<feature type="compositionally biased region" description="Acidic residues" evidence="4">
    <location>
        <begin position="374"/>
        <end position="385"/>
    </location>
</feature>
<feature type="compositionally biased region" description="Basic and acidic residues" evidence="4">
    <location>
        <begin position="333"/>
        <end position="343"/>
    </location>
</feature>
<dbReference type="Pfam" id="PF01812">
    <property type="entry name" value="5-FTHF_cyc-lig"/>
    <property type="match status" value="1"/>
</dbReference>
<dbReference type="SUPFAM" id="SSF100950">
    <property type="entry name" value="NagB/RpiA/CoA transferase-like"/>
    <property type="match status" value="1"/>
</dbReference>
<dbReference type="PANTHER" id="PTHR13017:SF0">
    <property type="entry name" value="METHENYLTETRAHYDROFOLATE SYNTHASE DOMAIN-CONTAINING PROTEIN"/>
    <property type="match status" value="1"/>
</dbReference>
<dbReference type="GO" id="GO:0005737">
    <property type="term" value="C:cytoplasm"/>
    <property type="evidence" value="ECO:0007669"/>
    <property type="project" value="TreeGrafter"/>
</dbReference>
<protein>
    <recommendedName>
        <fullName evidence="1">Methenyltetrahydrofolate synthase domain-containing protein</fullName>
    </recommendedName>
</protein>
<feature type="region of interest" description="Disordered" evidence="4">
    <location>
        <begin position="562"/>
        <end position="597"/>
    </location>
</feature>
<dbReference type="AlphaFoldDB" id="A0A3S1AUC9"/>
<feature type="domain" description="RRM" evidence="5">
    <location>
        <begin position="495"/>
        <end position="568"/>
    </location>
</feature>
<feature type="compositionally biased region" description="Basic residues" evidence="4">
    <location>
        <begin position="351"/>
        <end position="360"/>
    </location>
</feature>
<feature type="compositionally biased region" description="Basic residues" evidence="4">
    <location>
        <begin position="439"/>
        <end position="450"/>
    </location>
</feature>
<dbReference type="GO" id="GO:0003723">
    <property type="term" value="F:RNA binding"/>
    <property type="evidence" value="ECO:0007669"/>
    <property type="project" value="UniProtKB-UniRule"/>
</dbReference>
<dbReference type="SMART" id="SM00360">
    <property type="entry name" value="RRM"/>
    <property type="match status" value="1"/>
</dbReference>
<feature type="compositionally biased region" description="Basic and acidic residues" evidence="4">
    <location>
        <begin position="451"/>
        <end position="483"/>
    </location>
</feature>
<dbReference type="SUPFAM" id="SSF54928">
    <property type="entry name" value="RNA-binding domain, RBD"/>
    <property type="match status" value="1"/>
</dbReference>
<dbReference type="PANTHER" id="PTHR13017">
    <property type="entry name" value="5-FORMYLTETRAHYDROFOLATE CYCLO-LIGASE-RELATED"/>
    <property type="match status" value="1"/>
</dbReference>
<dbReference type="InterPro" id="IPR000504">
    <property type="entry name" value="RRM_dom"/>
</dbReference>
<dbReference type="Proteomes" id="UP000271974">
    <property type="component" value="Unassembled WGS sequence"/>
</dbReference>
<dbReference type="OrthoDB" id="433414at2759"/>
<proteinExistence type="predicted"/>
<dbReference type="InterPro" id="IPR002698">
    <property type="entry name" value="FTHF_cligase"/>
</dbReference>
<feature type="region of interest" description="Disordered" evidence="4">
    <location>
        <begin position="1"/>
        <end position="50"/>
    </location>
</feature>
<dbReference type="Pfam" id="PF00076">
    <property type="entry name" value="RRM_1"/>
    <property type="match status" value="1"/>
</dbReference>
<accession>A0A3S1AUC9</accession>
<dbReference type="STRING" id="188477.A0A3S1AUC9"/>
<reference evidence="6 7" key="1">
    <citation type="submission" date="2019-01" db="EMBL/GenBank/DDBJ databases">
        <title>A draft genome assembly of the solar-powered sea slug Elysia chlorotica.</title>
        <authorList>
            <person name="Cai H."/>
            <person name="Li Q."/>
            <person name="Fang X."/>
            <person name="Li J."/>
            <person name="Curtis N.E."/>
            <person name="Altenburger A."/>
            <person name="Shibata T."/>
            <person name="Feng M."/>
            <person name="Maeda T."/>
            <person name="Schwartz J.A."/>
            <person name="Shigenobu S."/>
            <person name="Lundholm N."/>
            <person name="Nishiyama T."/>
            <person name="Yang H."/>
            <person name="Hasebe M."/>
            <person name="Li S."/>
            <person name="Pierce S.K."/>
            <person name="Wang J."/>
        </authorList>
    </citation>
    <scope>NUCLEOTIDE SEQUENCE [LARGE SCALE GENOMIC DNA]</scope>
    <source>
        <strain evidence="6">EC2010</strain>
        <tissue evidence="6">Whole organism of an adult</tissue>
    </source>
</reference>
<dbReference type="InterPro" id="IPR037171">
    <property type="entry name" value="NagB/RpiA_transferase-like"/>
</dbReference>
<feature type="compositionally biased region" description="Basic and acidic residues" evidence="4">
    <location>
        <begin position="425"/>
        <end position="434"/>
    </location>
</feature>
<dbReference type="InterPro" id="IPR024185">
    <property type="entry name" value="FTHF_cligase-like_sf"/>
</dbReference>
<evidence type="ECO:0000313" key="7">
    <source>
        <dbReference type="Proteomes" id="UP000271974"/>
    </source>
</evidence>
<evidence type="ECO:0000313" key="6">
    <source>
        <dbReference type="EMBL" id="RUS72380.1"/>
    </source>
</evidence>
<keyword evidence="2 3" id="KW-0694">RNA-binding</keyword>
<dbReference type="PROSITE" id="PS50102">
    <property type="entry name" value="RRM"/>
    <property type="match status" value="1"/>
</dbReference>
<name>A0A3S1AUC9_ELYCH</name>
<dbReference type="InterPro" id="IPR012677">
    <property type="entry name" value="Nucleotide-bd_a/b_plait_sf"/>
</dbReference>
<dbReference type="FunFam" id="3.40.50.10420:FF:000001">
    <property type="entry name" value="Methenyltetrahydrofolate synthase domain-containing protein"/>
    <property type="match status" value="1"/>
</dbReference>
<comment type="caution">
    <text evidence="6">The sequence shown here is derived from an EMBL/GenBank/DDBJ whole genome shotgun (WGS) entry which is preliminary data.</text>
</comment>
<dbReference type="Gene3D" id="3.30.70.330">
    <property type="match status" value="1"/>
</dbReference>